<name>A0AAD9GXC2_9STRA</name>
<comment type="caution">
    <text evidence="3">The sequence shown here is derived from an EMBL/GenBank/DDBJ whole genome shotgun (WGS) entry which is preliminary data.</text>
</comment>
<keyword evidence="1" id="KW-0812">Transmembrane</keyword>
<protein>
    <submittedName>
        <fullName evidence="3">Uncharacterized protein</fullName>
    </submittedName>
</protein>
<organism evidence="3 4">
    <name type="scientific">Phytophthora citrophthora</name>
    <dbReference type="NCBI Taxonomy" id="4793"/>
    <lineage>
        <taxon>Eukaryota</taxon>
        <taxon>Sar</taxon>
        <taxon>Stramenopiles</taxon>
        <taxon>Oomycota</taxon>
        <taxon>Peronosporomycetes</taxon>
        <taxon>Peronosporales</taxon>
        <taxon>Peronosporaceae</taxon>
        <taxon>Phytophthora</taxon>
    </lineage>
</organism>
<keyword evidence="2" id="KW-0732">Signal</keyword>
<sequence length="840" mass="91182">MAVALLAAGVLVPSQATQQSFQIVSKLRGYDTAVFTQQQGNYYTDNAAVSYRRLDATSTQAEASGKAAEVGAKVRKAIKQLRGGTDKFYADVILALRIKMCEQDIDKNKVRFVGCSATDAYLDDNGNPVKLTVGPLTDDETVKAYQQGRCEVAPNCYWTEIVTGDTTRAKVYADPESNMTAEGSTAQLKEWGTGIVGFAIPGIILAILSLLTMVFFLICRCCCNRCGGRFPREEGYTCMQKFLPLLFFLLFAIGVIVVSAAAFLYRGTMLTAVDDIFNATSGTLENGSEWILSIQTPLKSIASTVNSSAAIIKVKLDGTDFIDHGLSDITNELYGIKTACTDVTIPSGCVPELDSNGAKKNVDAQGNPCLSCDGCNNVGDAAGGAADQMNQLAGPGIKGLSTTKAQLNTKLVSISGTVESAVASQVNTAEDLRATVVDTQDQVDDYNGKFQDYRDYLGYAIMALFALALVVIVIGFIGILFGLTPLKILANLMNIAYFLGFIVLFLTFIISAIVLAIGVVLGDACEITAIFATNWTVPLGESAKAVDACFQDESLLDVFNLSSKLDFARGGIDFPSNNMETMFDFSKLDEFTDAVRNIDKKVFPFDNTKYTNLLNTFNSFATQAHARCSPSNVYTEPNILQPWADNPGPPSHTSSSQTATDFIKTFYATHWDLPCDQNTGDGNPYTCTSVSSSNCKFSVFMGEQFQLLFNMATVKKGINDFVTNLHNSADDVDASTNDFETKTKKLNTDITAIKNDLNSHLIGYVKDFEESMYCTFIANGFWKIYKALCGDLMPAITMIALMLFLCGIFLIPVNVCLIIGVKRLKAHGNGHIMDTEMKFK</sequence>
<evidence type="ECO:0000313" key="3">
    <source>
        <dbReference type="EMBL" id="KAK1946260.1"/>
    </source>
</evidence>
<feature type="transmembrane region" description="Helical" evidence="1">
    <location>
        <begin position="242"/>
        <end position="265"/>
    </location>
</feature>
<dbReference type="AlphaFoldDB" id="A0AAD9GXC2"/>
<dbReference type="EMBL" id="JASMQC010000003">
    <property type="protein sequence ID" value="KAK1946260.1"/>
    <property type="molecule type" value="Genomic_DNA"/>
</dbReference>
<dbReference type="Proteomes" id="UP001259832">
    <property type="component" value="Unassembled WGS sequence"/>
</dbReference>
<dbReference type="InterPro" id="IPR040283">
    <property type="entry name" value="DDB_G0292058-like"/>
</dbReference>
<evidence type="ECO:0000256" key="2">
    <source>
        <dbReference type="SAM" id="SignalP"/>
    </source>
</evidence>
<proteinExistence type="predicted"/>
<dbReference type="PANTHER" id="PTHR31414">
    <property type="entry name" value="TRANSMEMBRANE PROTEIN DDB_G0292058"/>
    <property type="match status" value="1"/>
</dbReference>
<reference evidence="3" key="1">
    <citation type="submission" date="2023-08" db="EMBL/GenBank/DDBJ databases">
        <title>Reference Genome Resource for the Citrus Pathogen Phytophthora citrophthora.</title>
        <authorList>
            <person name="Moller H."/>
            <person name="Coetzee B."/>
            <person name="Rose L.J."/>
            <person name="Van Niekerk J.M."/>
        </authorList>
    </citation>
    <scope>NUCLEOTIDE SEQUENCE</scope>
    <source>
        <strain evidence="3">STE-U-9442</strain>
    </source>
</reference>
<feature type="signal peptide" evidence="2">
    <location>
        <begin position="1"/>
        <end position="16"/>
    </location>
</feature>
<feature type="transmembrane region" description="Helical" evidence="1">
    <location>
        <begin position="456"/>
        <end position="483"/>
    </location>
</feature>
<feature type="chain" id="PRO_5042256074" evidence="2">
    <location>
        <begin position="17"/>
        <end position="840"/>
    </location>
</feature>
<keyword evidence="1" id="KW-1133">Transmembrane helix</keyword>
<dbReference type="GO" id="GO:0016020">
    <property type="term" value="C:membrane"/>
    <property type="evidence" value="ECO:0007669"/>
    <property type="project" value="TreeGrafter"/>
</dbReference>
<keyword evidence="4" id="KW-1185">Reference proteome</keyword>
<feature type="transmembrane region" description="Helical" evidence="1">
    <location>
        <begin position="195"/>
        <end position="221"/>
    </location>
</feature>
<evidence type="ECO:0000256" key="1">
    <source>
        <dbReference type="SAM" id="Phobius"/>
    </source>
</evidence>
<gene>
    <name evidence="3" type="ORF">P3T76_001813</name>
</gene>
<feature type="transmembrane region" description="Helical" evidence="1">
    <location>
        <begin position="795"/>
        <end position="821"/>
    </location>
</feature>
<dbReference type="PANTHER" id="PTHR31414:SF18">
    <property type="entry name" value="TRANSMEMBRANE PROTEIN-RELATED"/>
    <property type="match status" value="1"/>
</dbReference>
<keyword evidence="1" id="KW-0472">Membrane</keyword>
<feature type="transmembrane region" description="Helical" evidence="1">
    <location>
        <begin position="495"/>
        <end position="521"/>
    </location>
</feature>
<accession>A0AAD9GXC2</accession>
<evidence type="ECO:0000313" key="4">
    <source>
        <dbReference type="Proteomes" id="UP001259832"/>
    </source>
</evidence>